<dbReference type="AlphaFoldDB" id="A0A0E9LTG1"/>
<dbReference type="SUPFAM" id="SSF51126">
    <property type="entry name" value="Pectin lyase-like"/>
    <property type="match status" value="1"/>
</dbReference>
<reference evidence="5 6" key="1">
    <citation type="journal article" date="2015" name="Microbes Environ.">
        <title>Distribution and evolution of nitrogen fixation genes in the phylum bacteroidetes.</title>
        <authorList>
            <person name="Inoue J."/>
            <person name="Oshima K."/>
            <person name="Suda W."/>
            <person name="Sakamoto M."/>
            <person name="Iino T."/>
            <person name="Noda S."/>
            <person name="Hongoh Y."/>
            <person name="Hattori M."/>
            <person name="Ohkuma M."/>
        </authorList>
    </citation>
    <scope>NUCLEOTIDE SEQUENCE [LARGE SCALE GENOMIC DNA]</scope>
    <source>
        <strain evidence="5">JCM 15548</strain>
    </source>
</reference>
<evidence type="ECO:0000256" key="3">
    <source>
        <dbReference type="ARBA" id="ARBA00023295"/>
    </source>
</evidence>
<dbReference type="Gene3D" id="2.160.20.10">
    <property type="entry name" value="Single-stranded right-handed beta-helix, Pectin lyase-like"/>
    <property type="match status" value="1"/>
</dbReference>
<evidence type="ECO:0000256" key="4">
    <source>
        <dbReference type="RuleBase" id="RU361169"/>
    </source>
</evidence>
<gene>
    <name evidence="5" type="ORF">JCM15548_1505</name>
</gene>
<dbReference type="Proteomes" id="UP000032900">
    <property type="component" value="Unassembled WGS sequence"/>
</dbReference>
<dbReference type="Pfam" id="PF00295">
    <property type="entry name" value="Glyco_hydro_28"/>
    <property type="match status" value="1"/>
</dbReference>
<comment type="similarity">
    <text evidence="1 4">Belongs to the glycosyl hydrolase 28 family.</text>
</comment>
<dbReference type="PROSITE" id="PS00502">
    <property type="entry name" value="POLYGALACTURONASE"/>
    <property type="match status" value="1"/>
</dbReference>
<dbReference type="InterPro" id="IPR011050">
    <property type="entry name" value="Pectin_lyase_fold/virulence"/>
</dbReference>
<accession>A0A0E9LTG1</accession>
<dbReference type="GO" id="GO:0004650">
    <property type="term" value="F:polygalacturonase activity"/>
    <property type="evidence" value="ECO:0007669"/>
    <property type="project" value="InterPro"/>
</dbReference>
<protein>
    <submittedName>
        <fullName evidence="5">Polygalacturonase</fullName>
    </submittedName>
</protein>
<keyword evidence="3 4" id="KW-0326">Glycosidase</keyword>
<evidence type="ECO:0000313" key="5">
    <source>
        <dbReference type="EMBL" id="GAO28416.1"/>
    </source>
</evidence>
<dbReference type="STRING" id="1236989.JCM15548_1505"/>
<dbReference type="InterPro" id="IPR051801">
    <property type="entry name" value="GH28_Enzymes"/>
</dbReference>
<dbReference type="PANTHER" id="PTHR31339">
    <property type="entry name" value="PECTIN LYASE-RELATED"/>
    <property type="match status" value="1"/>
</dbReference>
<evidence type="ECO:0000256" key="1">
    <source>
        <dbReference type="ARBA" id="ARBA00008834"/>
    </source>
</evidence>
<evidence type="ECO:0000313" key="6">
    <source>
        <dbReference type="Proteomes" id="UP000032900"/>
    </source>
</evidence>
<dbReference type="InterPro" id="IPR012334">
    <property type="entry name" value="Pectin_lyas_fold"/>
</dbReference>
<dbReference type="EMBL" id="BAZW01000002">
    <property type="protein sequence ID" value="GAO28416.1"/>
    <property type="molecule type" value="Genomic_DNA"/>
</dbReference>
<dbReference type="RefSeq" id="WP_062122228.1">
    <property type="nucleotide sequence ID" value="NZ_BAZW01000002.1"/>
</dbReference>
<name>A0A0E9LTG1_9BACT</name>
<sequence>MSRLWGSLLLSLGWMMLMSCQPQEEKESPYAYLYNDLPFEMPVLSPPVFADNRVSLSEVGGVGDGQVLNTAAFEAAMQKLTDQGGGTLYVPAGVWHTGPIVFRSNINMYLEKGAVILFSRDKDLYPLVETIFEGLDTRRCQSPISGRNLENIAITGHGAIDGAGDEWRPVKRQKVTESQWQKFIARGGVFKRSDYWFPSAGVLHGDTISNMNVPQNLTTEAEWQKVKDFLRPVMVSFIECKNVFLQGVIFSNSPSWNLHPLMCENIIIDNVQVRNPSYAQNGDGLDLESCKNALVVNSSFDVGDDGICIKSGKDEDGRRRARPTENVLVDNCVVYRGHGGFVVGSEMSGGVRNVLVRNCSFLGTDVGLRFKSRRGRGGVVENIFVENVSMHDISTDSFRFNLYYGGKSATEALAAGEDGAVQERDLPPVTEETPVFRNLRFKNVTSVNARRAMYFHGLPEMPIEGIHLEDVTISSRFGAEFIEVDGLVMKNVQISPEEGEAFSYIHVQNQMVLVPE</sequence>
<keyword evidence="2 4" id="KW-0378">Hydrolase</keyword>
<dbReference type="PANTHER" id="PTHR31339:SF9">
    <property type="entry name" value="PLASMIN AND FIBRONECTIN-BINDING PROTEIN A"/>
    <property type="match status" value="1"/>
</dbReference>
<dbReference type="OrthoDB" id="9795222at2"/>
<dbReference type="SMART" id="SM00710">
    <property type="entry name" value="PbH1"/>
    <property type="match status" value="6"/>
</dbReference>
<dbReference type="InterPro" id="IPR000743">
    <property type="entry name" value="Glyco_hydro_28"/>
</dbReference>
<keyword evidence="6" id="KW-1185">Reference proteome</keyword>
<dbReference type="InterPro" id="IPR006626">
    <property type="entry name" value="PbH1"/>
</dbReference>
<evidence type="ECO:0000256" key="2">
    <source>
        <dbReference type="ARBA" id="ARBA00022801"/>
    </source>
</evidence>
<dbReference type="GO" id="GO:0005975">
    <property type="term" value="P:carbohydrate metabolic process"/>
    <property type="evidence" value="ECO:0007669"/>
    <property type="project" value="InterPro"/>
</dbReference>
<organism evidence="5 6">
    <name type="scientific">Geofilum rubicundum JCM 15548</name>
    <dbReference type="NCBI Taxonomy" id="1236989"/>
    <lineage>
        <taxon>Bacteria</taxon>
        <taxon>Pseudomonadati</taxon>
        <taxon>Bacteroidota</taxon>
        <taxon>Bacteroidia</taxon>
        <taxon>Marinilabiliales</taxon>
        <taxon>Marinilabiliaceae</taxon>
        <taxon>Geofilum</taxon>
    </lineage>
</organism>
<proteinExistence type="inferred from homology"/>
<comment type="caution">
    <text evidence="5">The sequence shown here is derived from an EMBL/GenBank/DDBJ whole genome shotgun (WGS) entry which is preliminary data.</text>
</comment>
<dbReference type="PROSITE" id="PS51257">
    <property type="entry name" value="PROKAR_LIPOPROTEIN"/>
    <property type="match status" value="1"/>
</dbReference>